<organism evidence="2 3">
    <name type="scientific">Halobellus litoreus</name>
    <dbReference type="NCBI Taxonomy" id="755310"/>
    <lineage>
        <taxon>Archaea</taxon>
        <taxon>Methanobacteriati</taxon>
        <taxon>Methanobacteriota</taxon>
        <taxon>Stenosarchaea group</taxon>
        <taxon>Halobacteria</taxon>
        <taxon>Halobacteriales</taxon>
        <taxon>Haloferacaceae</taxon>
        <taxon>Halobellus</taxon>
    </lineage>
</organism>
<dbReference type="AlphaFoldDB" id="A0ABD6DZE9"/>
<proteinExistence type="predicted"/>
<comment type="caution">
    <text evidence="2">The sequence shown here is derived from an EMBL/GenBank/DDBJ whole genome shotgun (WGS) entry which is preliminary data.</text>
</comment>
<sequence>MRRLSPALFLVLVAFTIPVAIELRTVAGFFGVDLPFVAVVVVEVVLLAVLVAIYVMGRLTPDEDEDGAATP</sequence>
<keyword evidence="1" id="KW-0812">Transmembrane</keyword>
<protein>
    <submittedName>
        <fullName evidence="2">CbaC protein</fullName>
    </submittedName>
</protein>
<evidence type="ECO:0000313" key="3">
    <source>
        <dbReference type="Proteomes" id="UP001597092"/>
    </source>
</evidence>
<keyword evidence="1" id="KW-1133">Transmembrane helix</keyword>
<dbReference type="Proteomes" id="UP001597092">
    <property type="component" value="Unassembled WGS sequence"/>
</dbReference>
<keyword evidence="1" id="KW-0472">Membrane</keyword>
<accession>A0ABD6DZE9</accession>
<evidence type="ECO:0000256" key="1">
    <source>
        <dbReference type="SAM" id="Phobius"/>
    </source>
</evidence>
<keyword evidence="3" id="KW-1185">Reference proteome</keyword>
<evidence type="ECO:0000313" key="2">
    <source>
        <dbReference type="EMBL" id="MFD1686932.1"/>
    </source>
</evidence>
<feature type="transmembrane region" description="Helical" evidence="1">
    <location>
        <begin position="36"/>
        <end position="56"/>
    </location>
</feature>
<name>A0ABD6DZE9_9EURY</name>
<gene>
    <name evidence="2" type="ORF">ACFSAS_15055</name>
</gene>
<dbReference type="EMBL" id="JBHUDP010000006">
    <property type="protein sequence ID" value="MFD1686932.1"/>
    <property type="molecule type" value="Genomic_DNA"/>
</dbReference>
<reference evidence="2 3" key="1">
    <citation type="journal article" date="2019" name="Int. J. Syst. Evol. Microbiol.">
        <title>The Global Catalogue of Microorganisms (GCM) 10K type strain sequencing project: providing services to taxonomists for standard genome sequencing and annotation.</title>
        <authorList>
            <consortium name="The Broad Institute Genomics Platform"/>
            <consortium name="The Broad Institute Genome Sequencing Center for Infectious Disease"/>
            <person name="Wu L."/>
            <person name="Ma J."/>
        </authorList>
    </citation>
    <scope>NUCLEOTIDE SEQUENCE [LARGE SCALE GENOMIC DNA]</scope>
    <source>
        <strain evidence="2 3">CGMCC 1.10387</strain>
    </source>
</reference>
<dbReference type="RefSeq" id="WP_256307426.1">
    <property type="nucleotide sequence ID" value="NZ_JANHAW010000002.1"/>
</dbReference>